<evidence type="ECO:0000313" key="3">
    <source>
        <dbReference type="Proteomes" id="UP000582837"/>
    </source>
</evidence>
<dbReference type="AlphaFoldDB" id="A0A841GZ04"/>
<name>A0A841GZ04_9BACT</name>
<dbReference type="Proteomes" id="UP000582837">
    <property type="component" value="Unassembled WGS sequence"/>
</dbReference>
<reference evidence="2 3" key="1">
    <citation type="submission" date="2020-08" db="EMBL/GenBank/DDBJ databases">
        <title>Genomic Encyclopedia of Type Strains, Phase IV (KMG-IV): sequencing the most valuable type-strain genomes for metagenomic binning, comparative biology and taxonomic classification.</title>
        <authorList>
            <person name="Goeker M."/>
        </authorList>
    </citation>
    <scope>NUCLEOTIDE SEQUENCE [LARGE SCALE GENOMIC DNA]</scope>
    <source>
        <strain evidence="2 3">DSM 29007</strain>
    </source>
</reference>
<dbReference type="RefSeq" id="WP_170033458.1">
    <property type="nucleotide sequence ID" value="NZ_JABDTL010000001.1"/>
</dbReference>
<gene>
    <name evidence="2" type="ORF">HNQ61_002614</name>
</gene>
<evidence type="ECO:0000256" key="1">
    <source>
        <dbReference type="SAM" id="SignalP"/>
    </source>
</evidence>
<keyword evidence="3" id="KW-1185">Reference proteome</keyword>
<evidence type="ECO:0008006" key="4">
    <source>
        <dbReference type="Google" id="ProtNLM"/>
    </source>
</evidence>
<organism evidence="2 3">
    <name type="scientific">Longimicrobium terrae</name>
    <dbReference type="NCBI Taxonomy" id="1639882"/>
    <lineage>
        <taxon>Bacteria</taxon>
        <taxon>Pseudomonadati</taxon>
        <taxon>Gemmatimonadota</taxon>
        <taxon>Longimicrobiia</taxon>
        <taxon>Longimicrobiales</taxon>
        <taxon>Longimicrobiaceae</taxon>
        <taxon>Longimicrobium</taxon>
    </lineage>
</organism>
<accession>A0A841GZ04</accession>
<evidence type="ECO:0000313" key="2">
    <source>
        <dbReference type="EMBL" id="MBB6070992.1"/>
    </source>
</evidence>
<proteinExistence type="predicted"/>
<dbReference type="PROSITE" id="PS51257">
    <property type="entry name" value="PROKAR_LIPOPROTEIN"/>
    <property type="match status" value="1"/>
</dbReference>
<comment type="caution">
    <text evidence="2">The sequence shown here is derived from an EMBL/GenBank/DDBJ whole genome shotgun (WGS) entry which is preliminary data.</text>
</comment>
<dbReference type="EMBL" id="JACHIA010000006">
    <property type="protein sequence ID" value="MBB6070992.1"/>
    <property type="molecule type" value="Genomic_DNA"/>
</dbReference>
<feature type="chain" id="PRO_5032582979" description="Secreted protein" evidence="1">
    <location>
        <begin position="24"/>
        <end position="167"/>
    </location>
</feature>
<keyword evidence="1" id="KW-0732">Signal</keyword>
<protein>
    <recommendedName>
        <fullName evidence="4">Secreted protein</fullName>
    </recommendedName>
</protein>
<sequence length="167" mass="17556">MIRHNRTVRAAQAVILGSILLQACSDTPTTADGAGRSSAVPRATASSLQSGVDLSVTYPGGTPTLDWTTVYSGDHDVYILREEQIQNPAGDSYSESLQYLGTTSATTFADLTESYTQDTAWTCVTSDGDGGTLTVRKFYVVVPAAAPADVSNRAMSKTIDIGGSCYS</sequence>
<feature type="signal peptide" evidence="1">
    <location>
        <begin position="1"/>
        <end position="23"/>
    </location>
</feature>